<evidence type="ECO:0000256" key="6">
    <source>
        <dbReference type="ARBA" id="ARBA00022660"/>
    </source>
</evidence>
<dbReference type="PANTHER" id="PTHR12653">
    <property type="entry name" value="NADH-UBIQUINONE OXIDOREDUCTASE 13 KD-B SUBUNIT"/>
    <property type="match status" value="1"/>
</dbReference>
<sequence>MSGRNIIKKTTGLTGLIVCSNPKYMLTRLYAKLVRLLQQMPLESQYSDNDVQEIEDVIQCGQVEELIIQAENEISLARNVLIWKPWEPLLTQPEPNQWKWPPNKN</sequence>
<evidence type="ECO:0000256" key="8">
    <source>
        <dbReference type="ARBA" id="ARBA00022982"/>
    </source>
</evidence>
<protein>
    <recommendedName>
        <fullName evidence="13">NADH dehydrogenase [ubiquinone] 1 alpha subcomplex subunit 5</fullName>
    </recommendedName>
</protein>
<dbReference type="GO" id="GO:0005743">
    <property type="term" value="C:mitochondrial inner membrane"/>
    <property type="evidence" value="ECO:0007669"/>
    <property type="project" value="UniProtKB-SubCell"/>
</dbReference>
<dbReference type="EMBL" id="JBFDAA010000005">
    <property type="protein sequence ID" value="KAL1132673.1"/>
    <property type="molecule type" value="Genomic_DNA"/>
</dbReference>
<evidence type="ECO:0000256" key="4">
    <source>
        <dbReference type="ARBA" id="ARBA00011533"/>
    </source>
</evidence>
<keyword evidence="5" id="KW-0813">Transport</keyword>
<gene>
    <name evidence="11" type="ORF">AAG570_010625</name>
</gene>
<keyword evidence="7" id="KW-0999">Mitochondrion inner membrane</keyword>
<comment type="subunit">
    <text evidence="4">Complex I is composed of 45 different subunits.</text>
</comment>
<evidence type="ECO:0000256" key="1">
    <source>
        <dbReference type="ARBA" id="ARBA00003195"/>
    </source>
</evidence>
<dbReference type="AlphaFoldDB" id="A0ABD0Z563"/>
<dbReference type="InterPro" id="IPR006806">
    <property type="entry name" value="NDUFA5"/>
</dbReference>
<evidence type="ECO:0000256" key="7">
    <source>
        <dbReference type="ARBA" id="ARBA00022792"/>
    </source>
</evidence>
<keyword evidence="10" id="KW-0472">Membrane</keyword>
<keyword evidence="8" id="KW-0249">Electron transport</keyword>
<evidence type="ECO:0000256" key="10">
    <source>
        <dbReference type="ARBA" id="ARBA00023136"/>
    </source>
</evidence>
<dbReference type="Proteomes" id="UP001558652">
    <property type="component" value="Unassembled WGS sequence"/>
</dbReference>
<evidence type="ECO:0000313" key="12">
    <source>
        <dbReference type="Proteomes" id="UP001558652"/>
    </source>
</evidence>
<name>A0ABD0Z563_9HEMI</name>
<reference evidence="11 12" key="1">
    <citation type="submission" date="2024-07" db="EMBL/GenBank/DDBJ databases">
        <title>Chromosome-level genome assembly of the water stick insect Ranatra chinensis (Heteroptera: Nepidae).</title>
        <authorList>
            <person name="Liu X."/>
        </authorList>
    </citation>
    <scope>NUCLEOTIDE SEQUENCE [LARGE SCALE GENOMIC DNA]</scope>
    <source>
        <strain evidence="11">Cailab_2021Rc</strain>
        <tissue evidence="11">Muscle</tissue>
    </source>
</reference>
<comment type="similarity">
    <text evidence="3">Belongs to the complex I NDUFA5 subunit family.</text>
</comment>
<keyword evidence="12" id="KW-1185">Reference proteome</keyword>
<keyword evidence="6" id="KW-0679">Respiratory chain</keyword>
<evidence type="ECO:0008006" key="13">
    <source>
        <dbReference type="Google" id="ProtNLM"/>
    </source>
</evidence>
<comment type="function">
    <text evidence="1">Accessory subunit of the mitochondrial membrane respiratory chain NADH dehydrogenase (Complex I), that is believed not to be involved in catalysis. Complex I functions in the transfer of electrons from NADH to the respiratory chain. The immediate electron acceptor for the enzyme is believed to be ubiquinone.</text>
</comment>
<proteinExistence type="inferred from homology"/>
<comment type="subcellular location">
    <subcellularLocation>
        <location evidence="2">Mitochondrion inner membrane</location>
        <topology evidence="2">Peripheral membrane protein</topology>
        <orientation evidence="2">Matrix side</orientation>
    </subcellularLocation>
</comment>
<evidence type="ECO:0000256" key="5">
    <source>
        <dbReference type="ARBA" id="ARBA00022448"/>
    </source>
</evidence>
<dbReference type="PANTHER" id="PTHR12653:SF0">
    <property type="entry name" value="NADH DEHYDROGENASE [UBIQUINONE] 1 ALPHA SUBCOMPLEX SUBUNIT 5"/>
    <property type="match status" value="1"/>
</dbReference>
<evidence type="ECO:0000256" key="9">
    <source>
        <dbReference type="ARBA" id="ARBA00023128"/>
    </source>
</evidence>
<evidence type="ECO:0000256" key="3">
    <source>
        <dbReference type="ARBA" id="ARBA00010261"/>
    </source>
</evidence>
<comment type="caution">
    <text evidence="11">The sequence shown here is derived from an EMBL/GenBank/DDBJ whole genome shotgun (WGS) entry which is preliminary data.</text>
</comment>
<evidence type="ECO:0000256" key="2">
    <source>
        <dbReference type="ARBA" id="ARBA00004443"/>
    </source>
</evidence>
<organism evidence="11 12">
    <name type="scientific">Ranatra chinensis</name>
    <dbReference type="NCBI Taxonomy" id="642074"/>
    <lineage>
        <taxon>Eukaryota</taxon>
        <taxon>Metazoa</taxon>
        <taxon>Ecdysozoa</taxon>
        <taxon>Arthropoda</taxon>
        <taxon>Hexapoda</taxon>
        <taxon>Insecta</taxon>
        <taxon>Pterygota</taxon>
        <taxon>Neoptera</taxon>
        <taxon>Paraneoptera</taxon>
        <taxon>Hemiptera</taxon>
        <taxon>Heteroptera</taxon>
        <taxon>Panheteroptera</taxon>
        <taxon>Nepomorpha</taxon>
        <taxon>Nepidae</taxon>
        <taxon>Ranatrinae</taxon>
        <taxon>Ranatra</taxon>
    </lineage>
</organism>
<accession>A0ABD0Z563</accession>
<evidence type="ECO:0000313" key="11">
    <source>
        <dbReference type="EMBL" id="KAL1132673.1"/>
    </source>
</evidence>
<keyword evidence="9" id="KW-0496">Mitochondrion</keyword>